<dbReference type="EMBL" id="GL732541">
    <property type="protein sequence ID" value="EFX81868.1"/>
    <property type="molecule type" value="Genomic_DNA"/>
</dbReference>
<evidence type="ECO:0000313" key="3">
    <source>
        <dbReference type="Proteomes" id="UP000000305"/>
    </source>
</evidence>
<organism evidence="2 3">
    <name type="scientific">Daphnia pulex</name>
    <name type="common">Water flea</name>
    <dbReference type="NCBI Taxonomy" id="6669"/>
    <lineage>
        <taxon>Eukaryota</taxon>
        <taxon>Metazoa</taxon>
        <taxon>Ecdysozoa</taxon>
        <taxon>Arthropoda</taxon>
        <taxon>Crustacea</taxon>
        <taxon>Branchiopoda</taxon>
        <taxon>Diplostraca</taxon>
        <taxon>Cladocera</taxon>
        <taxon>Anomopoda</taxon>
        <taxon>Daphniidae</taxon>
        <taxon>Daphnia</taxon>
    </lineage>
</organism>
<feature type="compositionally biased region" description="Polar residues" evidence="1">
    <location>
        <begin position="382"/>
        <end position="391"/>
    </location>
</feature>
<evidence type="ECO:0000256" key="1">
    <source>
        <dbReference type="SAM" id="MobiDB-lite"/>
    </source>
</evidence>
<dbReference type="AlphaFoldDB" id="E9GEN7"/>
<evidence type="ECO:0000313" key="2">
    <source>
        <dbReference type="EMBL" id="EFX81868.1"/>
    </source>
</evidence>
<dbReference type="HOGENOM" id="CLU_499923_0_0_1"/>
<accession>E9GEN7</accession>
<feature type="region of interest" description="Disordered" evidence="1">
    <location>
        <begin position="418"/>
        <end position="447"/>
    </location>
</feature>
<feature type="region of interest" description="Disordered" evidence="1">
    <location>
        <begin position="105"/>
        <end position="142"/>
    </location>
</feature>
<sequence length="545" mass="59486">MTSVFGGCSSETGEPTPLPFVRHRNLPIRLPRINVNKESWSHQSFSNNTLNKCGRHKSLSCSMMHGRTTTMLPAQKDAMTPVFVNGGPAGRHSVRSTRLSGEAMRLTQPPTPLPITPPAPTSNLSLRDDADHAAGDQDGGGGVGRLRGAVSCAALLLQCSDSGEKIDRSMPSTPSRRLGEASSHPRDHIQVCVNNNQVPAIRSGWPAVQQADLTTSTSGMAGNGSNPFRRQFLSMRSYQSHQKRPLLVTRSNSVRARPSASVPILTELDGQQFLLNTFKAKHYLEMARIKKQSVEQNLSSAYYAVNLLPSSPAIGPASLASLASTDSDTAHRQQQLEQQQQQPTTTTTTSSSSRSALRKSWTSISQESLGDGEEEEEEDGGYTTTLTVGDNGSLHSRFSDSSYLTMLTANTSLSSGYHGPASLMGDPHPASSSSPSCSDDEEVEDDGEDDAIHQQYHNHQQMMMSHCDGTTSGIFYLEWLRQVTGSVPAYVELKQGRLHLKLIQGQSRNNLTTTPPAANWRAIRYNKFLPRLYIIPREFFLLSAH</sequence>
<dbReference type="Proteomes" id="UP000000305">
    <property type="component" value="Unassembled WGS sequence"/>
</dbReference>
<feature type="compositionally biased region" description="Low complexity" evidence="1">
    <location>
        <begin position="319"/>
        <end position="363"/>
    </location>
</feature>
<feature type="compositionally biased region" description="Basic and acidic residues" evidence="1">
    <location>
        <begin position="126"/>
        <end position="135"/>
    </location>
</feature>
<dbReference type="InParanoid" id="E9GEN7"/>
<feature type="compositionally biased region" description="Acidic residues" evidence="1">
    <location>
        <begin position="438"/>
        <end position="447"/>
    </location>
</feature>
<feature type="region of interest" description="Disordered" evidence="1">
    <location>
        <begin position="164"/>
        <end position="184"/>
    </location>
</feature>
<name>E9GEN7_DAPPU</name>
<gene>
    <name evidence="2" type="ORF">DAPPUDRAFT_223926</name>
</gene>
<feature type="compositionally biased region" description="Pro residues" evidence="1">
    <location>
        <begin position="109"/>
        <end position="120"/>
    </location>
</feature>
<proteinExistence type="predicted"/>
<reference evidence="2 3" key="1">
    <citation type="journal article" date="2011" name="Science">
        <title>The ecoresponsive genome of Daphnia pulex.</title>
        <authorList>
            <person name="Colbourne J.K."/>
            <person name="Pfrender M.E."/>
            <person name="Gilbert D."/>
            <person name="Thomas W.K."/>
            <person name="Tucker A."/>
            <person name="Oakley T.H."/>
            <person name="Tokishita S."/>
            <person name="Aerts A."/>
            <person name="Arnold G.J."/>
            <person name="Basu M.K."/>
            <person name="Bauer D.J."/>
            <person name="Caceres C.E."/>
            <person name="Carmel L."/>
            <person name="Casola C."/>
            <person name="Choi J.H."/>
            <person name="Detter J.C."/>
            <person name="Dong Q."/>
            <person name="Dusheyko S."/>
            <person name="Eads B.D."/>
            <person name="Frohlich T."/>
            <person name="Geiler-Samerotte K.A."/>
            <person name="Gerlach D."/>
            <person name="Hatcher P."/>
            <person name="Jogdeo S."/>
            <person name="Krijgsveld J."/>
            <person name="Kriventseva E.V."/>
            <person name="Kultz D."/>
            <person name="Laforsch C."/>
            <person name="Lindquist E."/>
            <person name="Lopez J."/>
            <person name="Manak J.R."/>
            <person name="Muller J."/>
            <person name="Pangilinan J."/>
            <person name="Patwardhan R.P."/>
            <person name="Pitluck S."/>
            <person name="Pritham E.J."/>
            <person name="Rechtsteiner A."/>
            <person name="Rho M."/>
            <person name="Rogozin I.B."/>
            <person name="Sakarya O."/>
            <person name="Salamov A."/>
            <person name="Schaack S."/>
            <person name="Shapiro H."/>
            <person name="Shiga Y."/>
            <person name="Skalitzky C."/>
            <person name="Smith Z."/>
            <person name="Souvorov A."/>
            <person name="Sung W."/>
            <person name="Tang Z."/>
            <person name="Tsuchiya D."/>
            <person name="Tu H."/>
            <person name="Vos H."/>
            <person name="Wang M."/>
            <person name="Wolf Y.I."/>
            <person name="Yamagata H."/>
            <person name="Yamada T."/>
            <person name="Ye Y."/>
            <person name="Shaw J.R."/>
            <person name="Andrews J."/>
            <person name="Crease T.J."/>
            <person name="Tang H."/>
            <person name="Lucas S.M."/>
            <person name="Robertson H.M."/>
            <person name="Bork P."/>
            <person name="Koonin E.V."/>
            <person name="Zdobnov E.M."/>
            <person name="Grigoriev I.V."/>
            <person name="Lynch M."/>
            <person name="Boore J.L."/>
        </authorList>
    </citation>
    <scope>NUCLEOTIDE SEQUENCE [LARGE SCALE GENOMIC DNA]</scope>
</reference>
<feature type="compositionally biased region" description="Acidic residues" evidence="1">
    <location>
        <begin position="370"/>
        <end position="380"/>
    </location>
</feature>
<dbReference type="KEGG" id="dpx:DAPPUDRAFT_223926"/>
<feature type="region of interest" description="Disordered" evidence="1">
    <location>
        <begin position="319"/>
        <end position="391"/>
    </location>
</feature>
<keyword evidence="3" id="KW-1185">Reference proteome</keyword>
<protein>
    <submittedName>
        <fullName evidence="2">Uncharacterized protein</fullName>
    </submittedName>
</protein>